<comment type="similarity">
    <text evidence="1">Belongs to the AccD/PCCB family.</text>
</comment>
<dbReference type="PROSITE" id="PS50989">
    <property type="entry name" value="COA_CT_CTER"/>
    <property type="match status" value="1"/>
</dbReference>
<evidence type="ECO:0000259" key="3">
    <source>
        <dbReference type="PROSITE" id="PS50980"/>
    </source>
</evidence>
<dbReference type="EMBL" id="FMCW01000027">
    <property type="protein sequence ID" value="SCF08977.1"/>
    <property type="molecule type" value="Genomic_DNA"/>
</dbReference>
<dbReference type="InterPro" id="IPR034733">
    <property type="entry name" value="AcCoA_carboxyl_beta"/>
</dbReference>
<protein>
    <submittedName>
        <fullName evidence="5">Propionyl-CoA carboxylase beta chain</fullName>
    </submittedName>
</protein>
<proteinExistence type="inferred from homology"/>
<feature type="domain" description="CoA carboxyltransferase C-terminal" evidence="4">
    <location>
        <begin position="294"/>
        <end position="539"/>
    </location>
</feature>
<dbReference type="FunFam" id="3.90.226.10:FF:000017">
    <property type="entry name" value="Propionyl-CoA carboxylase subunit beta 5"/>
    <property type="match status" value="1"/>
</dbReference>
<evidence type="ECO:0000313" key="5">
    <source>
        <dbReference type="EMBL" id="SCF08977.1"/>
    </source>
</evidence>
<dbReference type="InterPro" id="IPR051047">
    <property type="entry name" value="AccD/PCCB"/>
</dbReference>
<dbReference type="InterPro" id="IPR011762">
    <property type="entry name" value="COA_CT_N"/>
</dbReference>
<feature type="region of interest" description="Disordered" evidence="2">
    <location>
        <begin position="34"/>
        <end position="53"/>
    </location>
</feature>
<evidence type="ECO:0000256" key="2">
    <source>
        <dbReference type="SAM" id="MobiDB-lite"/>
    </source>
</evidence>
<dbReference type="InterPro" id="IPR029045">
    <property type="entry name" value="ClpP/crotonase-like_dom_sf"/>
</dbReference>
<sequence>MDLDTPIRAAAPAGVVPAGADTTAEKLADLGRRTAQAERNGGPAALARQRARRRGTARERIAGLLDPGSFVELDALSTHRSTAAGMAASHPLGDGVVTGTGTVDGRPVVVYSQDATVFGGAIGEVGGEKILKAMDLAVRVGCPIVGINDGGGARITEGVASLRSYGEIFMRNVSCSGVVPQLSLIMGPCAGGAVYSPALTDFTVMVDRTSHMFITGPGIVKAATGQEIDLEALGGGRLHNTRTGVAHHLAADESDALAYVRRLLGHLPGNNKELPPVVAGPPPPAGEIGDGLTPADLELDTLIPDSPRRAYDVREILSRVLDGGGFLEVQPLFAANIVCGFGRVDGRSVGVVANQPARFAGCLNIDASEKAARFVRTCDAFNVPVLTFVDVPGFLPGTDQEWNGLIRRGAKLIYAYAEATVPKITVITRKAYGGAYGVMGSKHLGADVNLAWPTAQIAVTGASGAVSVLYRRELSGLDGEERAARRAQLEREYESLATPYQAADRGYVDAVIPPSHTRGHLVRALRLLARKRVVAPDRKHGNIPL</sequence>
<name>A0A1C4XKJ9_9ACTN</name>
<evidence type="ECO:0000259" key="4">
    <source>
        <dbReference type="PROSITE" id="PS50989"/>
    </source>
</evidence>
<dbReference type="GO" id="GO:0004658">
    <property type="term" value="F:propionyl-CoA carboxylase activity"/>
    <property type="evidence" value="ECO:0007669"/>
    <property type="project" value="UniProtKB-ARBA"/>
</dbReference>
<dbReference type="PANTHER" id="PTHR43842">
    <property type="entry name" value="PROPIONYL-COA CARBOXYLASE BETA CHAIN"/>
    <property type="match status" value="1"/>
</dbReference>
<dbReference type="Gene3D" id="3.90.226.10">
    <property type="entry name" value="2-enoyl-CoA Hydratase, Chain A, domain 1"/>
    <property type="match status" value="2"/>
</dbReference>
<organism evidence="5 6">
    <name type="scientific">Micromonospora haikouensis</name>
    <dbReference type="NCBI Taxonomy" id="686309"/>
    <lineage>
        <taxon>Bacteria</taxon>
        <taxon>Bacillati</taxon>
        <taxon>Actinomycetota</taxon>
        <taxon>Actinomycetes</taxon>
        <taxon>Micromonosporales</taxon>
        <taxon>Micromonosporaceae</taxon>
        <taxon>Micromonospora</taxon>
    </lineage>
</organism>
<dbReference type="RefSeq" id="WP_091283986.1">
    <property type="nucleotide sequence ID" value="NZ_FMCW01000027.1"/>
</dbReference>
<feature type="domain" description="CoA carboxyltransferase N-terminal" evidence="3">
    <location>
        <begin position="23"/>
        <end position="279"/>
    </location>
</feature>
<dbReference type="AlphaFoldDB" id="A0A1C4XKJ9"/>
<dbReference type="GO" id="GO:0015977">
    <property type="term" value="P:carbon fixation"/>
    <property type="evidence" value="ECO:0007669"/>
    <property type="project" value="UniProtKB-ARBA"/>
</dbReference>
<accession>A0A1C4XKJ9</accession>
<evidence type="ECO:0000313" key="6">
    <source>
        <dbReference type="Proteomes" id="UP000199375"/>
    </source>
</evidence>
<dbReference type="PROSITE" id="PS50980">
    <property type="entry name" value="COA_CT_NTER"/>
    <property type="match status" value="1"/>
</dbReference>
<dbReference type="GO" id="GO:0003989">
    <property type="term" value="F:acetyl-CoA carboxylase activity"/>
    <property type="evidence" value="ECO:0007669"/>
    <property type="project" value="UniProtKB-ARBA"/>
</dbReference>
<dbReference type="PANTHER" id="PTHR43842:SF2">
    <property type="entry name" value="PROPIONYL-COA CARBOXYLASE BETA CHAIN, MITOCHONDRIAL"/>
    <property type="match status" value="1"/>
</dbReference>
<dbReference type="SUPFAM" id="SSF52096">
    <property type="entry name" value="ClpP/crotonase"/>
    <property type="match status" value="2"/>
</dbReference>
<dbReference type="FunFam" id="3.90.226.10:FF:000016">
    <property type="entry name" value="Propionyl-CoA carboxylase, beta subunit"/>
    <property type="match status" value="1"/>
</dbReference>
<gene>
    <name evidence="5" type="ORF">GA0070558_1274</name>
</gene>
<dbReference type="InterPro" id="IPR011763">
    <property type="entry name" value="COA_CT_C"/>
</dbReference>
<evidence type="ECO:0000256" key="1">
    <source>
        <dbReference type="ARBA" id="ARBA00006102"/>
    </source>
</evidence>
<dbReference type="Pfam" id="PF01039">
    <property type="entry name" value="Carboxyl_trans"/>
    <property type="match status" value="1"/>
</dbReference>
<dbReference type="Proteomes" id="UP000199375">
    <property type="component" value="Unassembled WGS sequence"/>
</dbReference>
<dbReference type="GO" id="GO:0009317">
    <property type="term" value="C:acetyl-CoA carboxylase complex"/>
    <property type="evidence" value="ECO:0007669"/>
    <property type="project" value="TreeGrafter"/>
</dbReference>
<reference evidence="5 6" key="1">
    <citation type="submission" date="2016-06" db="EMBL/GenBank/DDBJ databases">
        <authorList>
            <person name="Kjaerup R.B."/>
            <person name="Dalgaard T.S."/>
            <person name="Juul-Madsen H.R."/>
        </authorList>
    </citation>
    <scope>NUCLEOTIDE SEQUENCE [LARGE SCALE GENOMIC DNA]</scope>
    <source>
        <strain evidence="5 6">DSM 45626</strain>
    </source>
</reference>